<protein>
    <submittedName>
        <fullName evidence="1">Uncharacterized protein</fullName>
    </submittedName>
</protein>
<dbReference type="GeneID" id="18820452"/>
<dbReference type="HOGENOM" id="CLU_162139_0_0_1"/>
<organism>
    <name type="scientific">Serpula lacrymans var. lacrymans (strain S7.9)</name>
    <name type="common">Dry rot fungus</name>
    <dbReference type="NCBI Taxonomy" id="578457"/>
    <lineage>
        <taxon>Eukaryota</taxon>
        <taxon>Fungi</taxon>
        <taxon>Dikarya</taxon>
        <taxon>Basidiomycota</taxon>
        <taxon>Agaricomycotina</taxon>
        <taxon>Agaricomycetes</taxon>
        <taxon>Agaricomycetidae</taxon>
        <taxon>Boletales</taxon>
        <taxon>Coniophorineae</taxon>
        <taxon>Serpulaceae</taxon>
        <taxon>Serpula</taxon>
    </lineage>
</organism>
<dbReference type="EMBL" id="GL945438">
    <property type="protein sequence ID" value="EGO21630.1"/>
    <property type="molecule type" value="Genomic_DNA"/>
</dbReference>
<dbReference type="KEGG" id="sla:SERLADRAFT_474256"/>
<sequence>MRPSIARFFKILPMSAVKPSEVLPPPLTKQEEKMLKKPLLKVLMERQKEQGDSWPKNLRIEPHVTRKAIGKVHPSIRSEMKELLREK</sequence>
<accession>F8P4U3</accession>
<dbReference type="Proteomes" id="UP000008064">
    <property type="component" value="Unassembled WGS sequence"/>
</dbReference>
<evidence type="ECO:0000313" key="1">
    <source>
        <dbReference type="EMBL" id="EGO21630.1"/>
    </source>
</evidence>
<name>F8P4U3_SERL9</name>
<dbReference type="OrthoDB" id="3237970at2759"/>
<reference evidence="1" key="1">
    <citation type="submission" date="2011-04" db="EMBL/GenBank/DDBJ databases">
        <title>Evolution of plant cell wall degrading machinery underlies the functional diversity of forest fungi.</title>
        <authorList>
            <consortium name="US DOE Joint Genome Institute (JGI-PGF)"/>
            <person name="Eastwood D.C."/>
            <person name="Floudas D."/>
            <person name="Binder M."/>
            <person name="Majcherczyk A."/>
            <person name="Schneider P."/>
            <person name="Aerts A."/>
            <person name="Asiegbu F.O."/>
            <person name="Baker S.E."/>
            <person name="Barry K."/>
            <person name="Bendiksby M."/>
            <person name="Blumentritt M."/>
            <person name="Coutinho P.M."/>
            <person name="Cullen D."/>
            <person name="Cullen D."/>
            <person name="Gathman A."/>
            <person name="Goodell B."/>
            <person name="Henrissat B."/>
            <person name="Ihrmark K."/>
            <person name="Kauserud H."/>
            <person name="Kohler A."/>
            <person name="LaButti K."/>
            <person name="Lapidus A."/>
            <person name="Lavin J.L."/>
            <person name="Lee Y.-H."/>
            <person name="Lindquist E."/>
            <person name="Lilly W."/>
            <person name="Lucas S."/>
            <person name="Morin E."/>
            <person name="Murat C."/>
            <person name="Oguiza J.A."/>
            <person name="Park J."/>
            <person name="Pisabarro A.G."/>
            <person name="Riley R."/>
            <person name="Rosling A."/>
            <person name="Salamov A."/>
            <person name="Schmidt O."/>
            <person name="Schmutz J."/>
            <person name="Skrede I."/>
            <person name="Stenlid J."/>
            <person name="Wiebenga A."/>
            <person name="Xie X."/>
            <person name="Kues U."/>
            <person name="Hibbett D.S."/>
            <person name="Hoffmeister D."/>
            <person name="Hogberg N."/>
            <person name="Martin F."/>
            <person name="Grigoriev I.V."/>
            <person name="Watkinson S.C."/>
        </authorList>
    </citation>
    <scope>NUCLEOTIDE SEQUENCE</scope>
    <source>
        <strain evidence="1">S7.9</strain>
    </source>
</reference>
<proteinExistence type="predicted"/>
<dbReference type="RefSeq" id="XP_007321416.1">
    <property type="nucleotide sequence ID" value="XM_007321354.1"/>
</dbReference>
<dbReference type="AlphaFoldDB" id="F8P4U3"/>
<gene>
    <name evidence="1" type="ORF">SERLADRAFT_474256</name>
</gene>